<reference evidence="11 12" key="1">
    <citation type="submission" date="2019-04" db="EMBL/GenBank/DDBJ databases">
        <title>High contiguity whole genome sequence and gene annotation resource for two Venturia nashicola isolates.</title>
        <authorList>
            <person name="Prokchorchik M."/>
            <person name="Won K."/>
            <person name="Lee Y."/>
            <person name="Choi E.D."/>
            <person name="Segonzac C."/>
            <person name="Sohn K.H."/>
        </authorList>
    </citation>
    <scope>NUCLEOTIDE SEQUENCE [LARGE SCALE GENOMIC DNA]</scope>
    <source>
        <strain evidence="11 12">PRI2</strain>
    </source>
</reference>
<dbReference type="STRING" id="86259.A0A4Z1PIG0"/>
<evidence type="ECO:0000256" key="4">
    <source>
        <dbReference type="ARBA" id="ARBA00022692"/>
    </source>
</evidence>
<dbReference type="Pfam" id="PF00324">
    <property type="entry name" value="AA_permease"/>
    <property type="match status" value="1"/>
</dbReference>
<feature type="compositionally biased region" description="Basic and acidic residues" evidence="8">
    <location>
        <begin position="8"/>
        <end position="21"/>
    </location>
</feature>
<organism evidence="11 12">
    <name type="scientific">Venturia nashicola</name>
    <dbReference type="NCBI Taxonomy" id="86259"/>
    <lineage>
        <taxon>Eukaryota</taxon>
        <taxon>Fungi</taxon>
        <taxon>Dikarya</taxon>
        <taxon>Ascomycota</taxon>
        <taxon>Pezizomycotina</taxon>
        <taxon>Dothideomycetes</taxon>
        <taxon>Pleosporomycetidae</taxon>
        <taxon>Venturiales</taxon>
        <taxon>Venturiaceae</taxon>
        <taxon>Venturia</taxon>
    </lineage>
</organism>
<evidence type="ECO:0000313" key="12">
    <source>
        <dbReference type="Proteomes" id="UP000298493"/>
    </source>
</evidence>
<dbReference type="PANTHER" id="PTHR43341">
    <property type="entry name" value="AMINO ACID PERMEASE"/>
    <property type="match status" value="1"/>
</dbReference>
<evidence type="ECO:0000256" key="5">
    <source>
        <dbReference type="ARBA" id="ARBA00022970"/>
    </source>
</evidence>
<feature type="transmembrane region" description="Helical" evidence="9">
    <location>
        <begin position="233"/>
        <end position="256"/>
    </location>
</feature>
<evidence type="ECO:0000256" key="9">
    <source>
        <dbReference type="SAM" id="Phobius"/>
    </source>
</evidence>
<feature type="domain" description="Amino acid permease/ SLC12A" evidence="10">
    <location>
        <begin position="91"/>
        <end position="561"/>
    </location>
</feature>
<dbReference type="AlphaFoldDB" id="A0A4Z1PIG0"/>
<accession>A0A4Z1PIG0</accession>
<comment type="subcellular location">
    <subcellularLocation>
        <location evidence="1">Cell membrane</location>
        <topology evidence="1">Multi-pass membrane protein</topology>
    </subcellularLocation>
</comment>
<feature type="transmembrane region" description="Helical" evidence="9">
    <location>
        <begin position="446"/>
        <end position="472"/>
    </location>
</feature>
<dbReference type="InterPro" id="IPR004840">
    <property type="entry name" value="Amino_acid_permease_CS"/>
</dbReference>
<keyword evidence="3" id="KW-1003">Cell membrane</keyword>
<dbReference type="InterPro" id="IPR004762">
    <property type="entry name" value="Amino_acid_permease_fungi"/>
</dbReference>
<evidence type="ECO:0000256" key="8">
    <source>
        <dbReference type="SAM" id="MobiDB-lite"/>
    </source>
</evidence>
<name>A0A4Z1PIG0_9PEZI</name>
<dbReference type="Proteomes" id="UP000298493">
    <property type="component" value="Unassembled WGS sequence"/>
</dbReference>
<proteinExistence type="predicted"/>
<protein>
    <submittedName>
        <fullName evidence="11">AAT family amino acid transporter</fullName>
    </submittedName>
</protein>
<dbReference type="GO" id="GO:0005886">
    <property type="term" value="C:plasma membrane"/>
    <property type="evidence" value="ECO:0007669"/>
    <property type="project" value="UniProtKB-SubCell"/>
</dbReference>
<feature type="transmembrane region" description="Helical" evidence="9">
    <location>
        <begin position="95"/>
        <end position="116"/>
    </location>
</feature>
<evidence type="ECO:0000256" key="1">
    <source>
        <dbReference type="ARBA" id="ARBA00004651"/>
    </source>
</evidence>
<dbReference type="OrthoDB" id="3900342at2759"/>
<feature type="transmembrane region" description="Helical" evidence="9">
    <location>
        <begin position="420"/>
        <end position="440"/>
    </location>
</feature>
<gene>
    <name evidence="11" type="ORF">E6O75_ATG05014</name>
</gene>
<evidence type="ECO:0000313" key="11">
    <source>
        <dbReference type="EMBL" id="TID21619.1"/>
    </source>
</evidence>
<dbReference type="PANTHER" id="PTHR43341:SF1">
    <property type="entry name" value="GENERAL AMINO-ACID PERMEASE GAP1"/>
    <property type="match status" value="1"/>
</dbReference>
<evidence type="ECO:0000256" key="6">
    <source>
        <dbReference type="ARBA" id="ARBA00022989"/>
    </source>
</evidence>
<keyword evidence="12" id="KW-1185">Reference proteome</keyword>
<feature type="transmembrane region" description="Helical" evidence="9">
    <location>
        <begin position="122"/>
        <end position="155"/>
    </location>
</feature>
<feature type="transmembrane region" description="Helical" evidence="9">
    <location>
        <begin position="493"/>
        <end position="513"/>
    </location>
</feature>
<dbReference type="Gene3D" id="1.20.1740.10">
    <property type="entry name" value="Amino acid/polyamine transporter I"/>
    <property type="match status" value="1"/>
</dbReference>
<sequence>MAGANLALHDDLEKYAEKSDSKPTSYGEDEQRRRGSVTSMHEGFFSAFSPNSFKRNPNARVVTEATDAEGRPLPDQPPAEPALAMKLKERHLQMIAIGGSIGTGLFVGSGSALATGGPASLIIAYGLIGMMLYCTVHALGEMAVAFPVAGAFSVYSSRFIDPAWGFAMGWNYALNWLVTLPLELTAASITLSFWPGAASVNPAAWVIIFWIVVVAINFFGVKGYGEAEFVFSIIKVIAVIGFIILGIIIATGGVPGSPQGYLGAHYWYNPGAFNHGFKGLCSVFVTAAFSFGGTELVGLTAAETENPRLSLPTAVKQVFWRITLFYMVSLTIVGCLVPYNDPELLNGSGSTDANASPFVIAVKNAGISVVPSIMNVVILIAVLSVGNSSIYGSSRTMAALADRGQAPKILGYIDNAGRPLFAIIFASAIGLLCFIVAAGTDTRTQAFNWMLAISGLSSIFTWGSINACHIRFRQAWKYNGRTLDELAFRSQPGVIGSYLGLIFNILILIAQFWTGFAPVGYASMTAGARVESFFLAYLAAPIVFIMFILFKLIKKTKFKKIQDIDISSGMRELDLASILAEERVLQAKWPRWKKIYKTVC</sequence>
<evidence type="ECO:0000256" key="7">
    <source>
        <dbReference type="ARBA" id="ARBA00023136"/>
    </source>
</evidence>
<dbReference type="InterPro" id="IPR004841">
    <property type="entry name" value="AA-permease/SLC12A_dom"/>
</dbReference>
<dbReference type="InterPro" id="IPR050524">
    <property type="entry name" value="APC_YAT"/>
</dbReference>
<dbReference type="FunFam" id="1.20.1740.10:FF:000017">
    <property type="entry name" value="Amino acid permease"/>
    <property type="match status" value="1"/>
</dbReference>
<dbReference type="GO" id="GO:0015171">
    <property type="term" value="F:amino acid transmembrane transporter activity"/>
    <property type="evidence" value="ECO:0007669"/>
    <property type="project" value="TreeGrafter"/>
</dbReference>
<dbReference type="PROSITE" id="PS00218">
    <property type="entry name" value="AMINO_ACID_PERMEASE_1"/>
    <property type="match status" value="1"/>
</dbReference>
<feature type="transmembrane region" description="Helical" evidence="9">
    <location>
        <begin position="203"/>
        <end position="221"/>
    </location>
</feature>
<dbReference type="NCBIfam" id="TIGR00913">
    <property type="entry name" value="2A0310"/>
    <property type="match status" value="1"/>
</dbReference>
<feature type="transmembrane region" description="Helical" evidence="9">
    <location>
        <begin position="318"/>
        <end position="339"/>
    </location>
</feature>
<feature type="transmembrane region" description="Helical" evidence="9">
    <location>
        <begin position="176"/>
        <end position="197"/>
    </location>
</feature>
<evidence type="ECO:0000256" key="2">
    <source>
        <dbReference type="ARBA" id="ARBA00022448"/>
    </source>
</evidence>
<evidence type="ECO:0000256" key="3">
    <source>
        <dbReference type="ARBA" id="ARBA00022475"/>
    </source>
</evidence>
<keyword evidence="2" id="KW-0813">Transport</keyword>
<keyword evidence="4 9" id="KW-0812">Transmembrane</keyword>
<keyword evidence="5" id="KW-0029">Amino-acid transport</keyword>
<evidence type="ECO:0000259" key="10">
    <source>
        <dbReference type="Pfam" id="PF00324"/>
    </source>
</evidence>
<dbReference type="EMBL" id="SNSC02000009">
    <property type="protein sequence ID" value="TID21619.1"/>
    <property type="molecule type" value="Genomic_DNA"/>
</dbReference>
<comment type="caution">
    <text evidence="11">The sequence shown here is derived from an EMBL/GenBank/DDBJ whole genome shotgun (WGS) entry which is preliminary data.</text>
</comment>
<feature type="transmembrane region" description="Helical" evidence="9">
    <location>
        <begin position="276"/>
        <end position="297"/>
    </location>
</feature>
<feature type="transmembrane region" description="Helical" evidence="9">
    <location>
        <begin position="533"/>
        <end position="553"/>
    </location>
</feature>
<feature type="transmembrane region" description="Helical" evidence="9">
    <location>
        <begin position="359"/>
        <end position="385"/>
    </location>
</feature>
<keyword evidence="7 9" id="KW-0472">Membrane</keyword>
<feature type="region of interest" description="Disordered" evidence="8">
    <location>
        <begin position="1"/>
        <end position="40"/>
    </location>
</feature>
<dbReference type="PIRSF" id="PIRSF006060">
    <property type="entry name" value="AA_transporter"/>
    <property type="match status" value="1"/>
</dbReference>
<keyword evidence="6 9" id="KW-1133">Transmembrane helix</keyword>